<dbReference type="PATRIC" id="fig|219572.3.peg.3488"/>
<dbReference type="EMBL" id="CP015600">
    <property type="protein sequence ID" value="ANF86768.1"/>
    <property type="molecule type" value="Genomic_DNA"/>
</dbReference>
<dbReference type="AlphaFoldDB" id="A0A172Z385"/>
<reference evidence="1 2" key="1">
    <citation type="submission" date="2016-05" db="EMBL/GenBank/DDBJ databases">
        <title>Complete genome sequence of Pseudomonas antarctica PAMC 27494.</title>
        <authorList>
            <person name="Lee J."/>
        </authorList>
    </citation>
    <scope>NUCLEOTIDE SEQUENCE [LARGE SCALE GENOMIC DNA]</scope>
    <source>
        <strain evidence="1 2">PAMC 27494</strain>
    </source>
</reference>
<gene>
    <name evidence="1" type="ORF">A7J50_3390</name>
</gene>
<organism evidence="1 2">
    <name type="scientific">Pseudomonas antarctica</name>
    <dbReference type="NCBI Taxonomy" id="219572"/>
    <lineage>
        <taxon>Bacteria</taxon>
        <taxon>Pseudomonadati</taxon>
        <taxon>Pseudomonadota</taxon>
        <taxon>Gammaproteobacteria</taxon>
        <taxon>Pseudomonadales</taxon>
        <taxon>Pseudomonadaceae</taxon>
        <taxon>Pseudomonas</taxon>
    </lineage>
</organism>
<accession>A0A172Z385</accession>
<dbReference type="KEGG" id="panr:A7J50_3390"/>
<dbReference type="Proteomes" id="UP000077829">
    <property type="component" value="Chromosome"/>
</dbReference>
<evidence type="ECO:0000313" key="2">
    <source>
        <dbReference type="Proteomes" id="UP000077829"/>
    </source>
</evidence>
<dbReference type="STRING" id="219572.A7J50_3390"/>
<dbReference type="RefSeq" id="WP_064452852.1">
    <property type="nucleotide sequence ID" value="NZ_CP015600.1"/>
</dbReference>
<evidence type="ECO:0000313" key="1">
    <source>
        <dbReference type="EMBL" id="ANF86768.1"/>
    </source>
</evidence>
<proteinExistence type="predicted"/>
<sequence length="77" mass="8610">MVLRGMAQMHVDDLAERFKKLVVGQAGKVNIHFAWVVFYQGRMFGAYSTAELALEKITDIEHCISIDEAPVPQASDD</sequence>
<name>A0A172Z385_9PSED</name>
<protein>
    <submittedName>
        <fullName evidence="1">Uncharacterized protein</fullName>
    </submittedName>
</protein>